<name>A0A0E9XRM5_ANGAN</name>
<proteinExistence type="predicted"/>
<accession>A0A0E9XRM5</accession>
<evidence type="ECO:0000313" key="1">
    <source>
        <dbReference type="EMBL" id="JAI05092.1"/>
    </source>
</evidence>
<organism evidence="1">
    <name type="scientific">Anguilla anguilla</name>
    <name type="common">European freshwater eel</name>
    <name type="synonym">Muraena anguilla</name>
    <dbReference type="NCBI Taxonomy" id="7936"/>
    <lineage>
        <taxon>Eukaryota</taxon>
        <taxon>Metazoa</taxon>
        <taxon>Chordata</taxon>
        <taxon>Craniata</taxon>
        <taxon>Vertebrata</taxon>
        <taxon>Euteleostomi</taxon>
        <taxon>Actinopterygii</taxon>
        <taxon>Neopterygii</taxon>
        <taxon>Teleostei</taxon>
        <taxon>Anguilliformes</taxon>
        <taxon>Anguillidae</taxon>
        <taxon>Anguilla</taxon>
    </lineage>
</organism>
<dbReference type="EMBL" id="GBXM01003486">
    <property type="protein sequence ID" value="JAI05092.1"/>
    <property type="molecule type" value="Transcribed_RNA"/>
</dbReference>
<reference evidence="1" key="1">
    <citation type="submission" date="2014-11" db="EMBL/GenBank/DDBJ databases">
        <authorList>
            <person name="Amaro Gonzalez C."/>
        </authorList>
    </citation>
    <scope>NUCLEOTIDE SEQUENCE</scope>
</reference>
<dbReference type="AlphaFoldDB" id="A0A0E9XRM5"/>
<protein>
    <submittedName>
        <fullName evidence="1">Uncharacterized protein</fullName>
    </submittedName>
</protein>
<sequence>MKSAMISFKGSFTACPFSANLLLLCSYMIL</sequence>
<reference evidence="1" key="2">
    <citation type="journal article" date="2015" name="Fish Shellfish Immunol.">
        <title>Early steps in the European eel (Anguilla anguilla)-Vibrio vulnificus interaction in the gills: Role of the RtxA13 toxin.</title>
        <authorList>
            <person name="Callol A."/>
            <person name="Pajuelo D."/>
            <person name="Ebbesson L."/>
            <person name="Teles M."/>
            <person name="MacKenzie S."/>
            <person name="Amaro C."/>
        </authorList>
    </citation>
    <scope>NUCLEOTIDE SEQUENCE</scope>
</reference>